<name>A0A6G1Q757_CHAAH</name>
<keyword evidence="13" id="KW-0804">Transcription</keyword>
<dbReference type="Gene3D" id="3.30.160.60">
    <property type="entry name" value="Classic Zinc Finger"/>
    <property type="match status" value="7"/>
</dbReference>
<dbReference type="GO" id="GO:0005634">
    <property type="term" value="C:nucleus"/>
    <property type="evidence" value="ECO:0007669"/>
    <property type="project" value="UniProtKB-SubCell"/>
</dbReference>
<feature type="domain" description="C2H2-type" evidence="17">
    <location>
        <begin position="638"/>
        <end position="665"/>
    </location>
</feature>
<feature type="region of interest" description="Disordered" evidence="16">
    <location>
        <begin position="491"/>
        <end position="510"/>
    </location>
</feature>
<dbReference type="GO" id="GO:0004252">
    <property type="term" value="F:serine-type endopeptidase activity"/>
    <property type="evidence" value="ECO:0007669"/>
    <property type="project" value="InterPro"/>
</dbReference>
<feature type="compositionally biased region" description="Polar residues" evidence="16">
    <location>
        <begin position="792"/>
        <end position="804"/>
    </location>
</feature>
<dbReference type="InterPro" id="IPR013087">
    <property type="entry name" value="Znf_C2H2_type"/>
</dbReference>
<evidence type="ECO:0000256" key="15">
    <source>
        <dbReference type="PROSITE-ProRule" id="PRU00042"/>
    </source>
</evidence>
<dbReference type="Proteomes" id="UP000503349">
    <property type="component" value="Chromosome 13"/>
</dbReference>
<comment type="subcellular location">
    <subcellularLocation>
        <location evidence="1">Nucleus</location>
    </subcellularLocation>
</comment>
<dbReference type="PROSITE" id="PS51257">
    <property type="entry name" value="PROKAR_LIPOPROTEIN"/>
    <property type="match status" value="1"/>
</dbReference>
<evidence type="ECO:0000256" key="14">
    <source>
        <dbReference type="ARBA" id="ARBA00023242"/>
    </source>
</evidence>
<keyword evidence="14" id="KW-0539">Nucleus</keyword>
<feature type="domain" description="Peptidase S1" evidence="18">
    <location>
        <begin position="106"/>
        <end position="339"/>
    </location>
</feature>
<dbReference type="GO" id="GO:0008270">
    <property type="term" value="F:zinc ion binding"/>
    <property type="evidence" value="ECO:0007669"/>
    <property type="project" value="UniProtKB-KW"/>
</dbReference>
<dbReference type="SUPFAM" id="SSF50494">
    <property type="entry name" value="Trypsin-like serine proteases"/>
    <property type="match status" value="2"/>
</dbReference>
<dbReference type="InterPro" id="IPR009003">
    <property type="entry name" value="Peptidase_S1_PA"/>
</dbReference>
<dbReference type="FunFam" id="3.30.160.60:FF:002004">
    <property type="entry name" value="Zinc finger protein 473"/>
    <property type="match status" value="1"/>
</dbReference>
<feature type="region of interest" description="Disordered" evidence="16">
    <location>
        <begin position="543"/>
        <end position="563"/>
    </location>
</feature>
<evidence type="ECO:0000256" key="6">
    <source>
        <dbReference type="ARBA" id="ARBA00022737"/>
    </source>
</evidence>
<feature type="compositionally biased region" description="Basic and acidic residues" evidence="16">
    <location>
        <begin position="496"/>
        <end position="507"/>
    </location>
</feature>
<dbReference type="SMART" id="SM00355">
    <property type="entry name" value="ZnF_C2H2"/>
    <property type="match status" value="6"/>
</dbReference>
<evidence type="ECO:0000256" key="7">
    <source>
        <dbReference type="ARBA" id="ARBA00022771"/>
    </source>
</evidence>
<keyword evidence="4" id="KW-0479">Metal-binding</keyword>
<dbReference type="GO" id="GO:0006508">
    <property type="term" value="P:proteolysis"/>
    <property type="evidence" value="ECO:0007669"/>
    <property type="project" value="UniProtKB-KW"/>
</dbReference>
<feature type="region of interest" description="Disordered" evidence="16">
    <location>
        <begin position="785"/>
        <end position="804"/>
    </location>
</feature>
<feature type="domain" description="C2H2-type" evidence="17">
    <location>
        <begin position="750"/>
        <end position="777"/>
    </location>
</feature>
<feature type="domain" description="C2H2-type" evidence="17">
    <location>
        <begin position="694"/>
        <end position="721"/>
    </location>
</feature>
<evidence type="ECO:0000313" key="20">
    <source>
        <dbReference type="Proteomes" id="UP000503349"/>
    </source>
</evidence>
<evidence type="ECO:0000256" key="3">
    <source>
        <dbReference type="ARBA" id="ARBA00022670"/>
    </source>
</evidence>
<keyword evidence="5" id="KW-0732">Signal</keyword>
<dbReference type="Pfam" id="PF00089">
    <property type="entry name" value="Trypsin"/>
    <property type="match status" value="2"/>
</dbReference>
<dbReference type="AlphaFoldDB" id="A0A6G1Q757"/>
<dbReference type="InterPro" id="IPR036236">
    <property type="entry name" value="Znf_C2H2_sf"/>
</dbReference>
<evidence type="ECO:0000256" key="1">
    <source>
        <dbReference type="ARBA" id="ARBA00004123"/>
    </source>
</evidence>
<reference evidence="19 20" key="1">
    <citation type="submission" date="2019-02" db="EMBL/GenBank/DDBJ databases">
        <title>Opniocepnalus argus genome.</title>
        <authorList>
            <person name="Zhou C."/>
            <person name="Xiao S."/>
        </authorList>
    </citation>
    <scope>NUCLEOTIDE SEQUENCE [LARGE SCALE GENOMIC DNA]</scope>
    <source>
        <strain evidence="19">OARG1902GOOAL</strain>
        <tissue evidence="19">Muscle</tissue>
    </source>
</reference>
<dbReference type="FunFam" id="3.30.160.60:FF:000358">
    <property type="entry name" value="zinc finger protein 24"/>
    <property type="match status" value="1"/>
</dbReference>
<organism evidence="19 20">
    <name type="scientific">Channa argus</name>
    <name type="common">Northern snakehead</name>
    <name type="synonym">Ophicephalus argus</name>
    <dbReference type="NCBI Taxonomy" id="215402"/>
    <lineage>
        <taxon>Eukaryota</taxon>
        <taxon>Metazoa</taxon>
        <taxon>Chordata</taxon>
        <taxon>Craniata</taxon>
        <taxon>Vertebrata</taxon>
        <taxon>Euteleostomi</taxon>
        <taxon>Actinopterygii</taxon>
        <taxon>Neopterygii</taxon>
        <taxon>Teleostei</taxon>
        <taxon>Neoteleostei</taxon>
        <taxon>Acanthomorphata</taxon>
        <taxon>Anabantaria</taxon>
        <taxon>Anabantiformes</taxon>
        <taxon>Channoidei</taxon>
        <taxon>Channidae</taxon>
        <taxon>Channa</taxon>
    </lineage>
</organism>
<dbReference type="PROSITE" id="PS50240">
    <property type="entry name" value="TRYPSIN_DOM"/>
    <property type="match status" value="1"/>
</dbReference>
<sequence>MSLFLKGDSGGPLLSKQNGRWVQGGITNFVLGCGLPQIPAVFTRVSHYQSWIESHINSNQLGFVTFTSNGTDSDLNVTCPSLPPIVTLPAKPTAQLCGQTAINPRIIGGQDAPAGNWPWQVALYINNTYICEGSLINNQWVLSAAHCFPSNNINVIAILGRYRIFIVVPTEIFLTVTQIINHPNYVASTGDNDISILKLSSPVTFTNYVLPVCLAASDSTYYSGTRTWVIGWGDVASGGENLPAPYNLKEVEVPIVGNRQCNCEYGVGTITDNMMCAGAPAEGKGSCQGDDGSPLLSKQNSHWIQGGIVSTRSSCGNPNLPGVFTRVSQYQSWIISQITSDPPGFFNFTSNGPDSDLSIMCPGLPPPPTTLPPTIPPPTTIYHTTTTKREFLLCQGDMNGLTHNVIAQIFLSASVRYRENTWVTFSILRGGDRQENRDLDYFLRNQGQSTSGMTEENQDQSKSGIKEENLDLDFIDQKYYKIVIKEESEGSDCVEQDQHKSGIKEENQDPDFSEGDYYKIVIKDEDQDPDFIYQNHYNIRVQEQNQDPDYRSNDLAGPTDQQGNQFQTYTLQKSLWKSSILDDGNCSCSVVKTIDGLKFHRRIHTGEKPYSCDQCGAAYTRLGKLKIHKRVHTGERPYNCDLCEKTFAALSCLKSHQLVHSGERPYSCDQCEKAFITSSDLNIHQRVHTGEKPYWCDQCGKTFSQLSNLKTHQRVHTGERPYICVQCEKAFTRLAQLHVHQRVHTGEKPYCCDLCGKCFSQQGQLKTHQRIHTGENRKSVTKVGKLPRLTGPSHTTNTFSLKTN</sequence>
<dbReference type="InterPro" id="IPR001314">
    <property type="entry name" value="Peptidase_S1A"/>
</dbReference>
<evidence type="ECO:0000259" key="18">
    <source>
        <dbReference type="PROSITE" id="PS50240"/>
    </source>
</evidence>
<dbReference type="PROSITE" id="PS50157">
    <property type="entry name" value="ZINC_FINGER_C2H2_2"/>
    <property type="match status" value="6"/>
</dbReference>
<dbReference type="PROSITE" id="PS00134">
    <property type="entry name" value="TRYPSIN_HIS"/>
    <property type="match status" value="1"/>
</dbReference>
<feature type="domain" description="C2H2-type" evidence="17">
    <location>
        <begin position="722"/>
        <end position="749"/>
    </location>
</feature>
<dbReference type="Pfam" id="PF00096">
    <property type="entry name" value="zf-C2H2"/>
    <property type="match status" value="5"/>
</dbReference>
<evidence type="ECO:0000256" key="2">
    <source>
        <dbReference type="ARBA" id="ARBA00006991"/>
    </source>
</evidence>
<dbReference type="InterPro" id="IPR043504">
    <property type="entry name" value="Peptidase_S1_PA_chymotrypsin"/>
</dbReference>
<feature type="domain" description="C2H2-type" evidence="17">
    <location>
        <begin position="610"/>
        <end position="637"/>
    </location>
</feature>
<evidence type="ECO:0000256" key="12">
    <source>
        <dbReference type="ARBA" id="ARBA00023157"/>
    </source>
</evidence>
<keyword evidence="3" id="KW-0645">Protease</keyword>
<dbReference type="InterPro" id="IPR018114">
    <property type="entry name" value="TRYPSIN_HIS"/>
</dbReference>
<dbReference type="PRINTS" id="PR00722">
    <property type="entry name" value="CHYMOTRYPSIN"/>
</dbReference>
<keyword evidence="8" id="KW-0378">Hydrolase</keyword>
<dbReference type="SUPFAM" id="SSF57667">
    <property type="entry name" value="beta-beta-alpha zinc fingers"/>
    <property type="match status" value="4"/>
</dbReference>
<dbReference type="PANTHER" id="PTHR24409:SF331">
    <property type="entry name" value="ZINC FINGER PROTEIN 322A"/>
    <property type="match status" value="1"/>
</dbReference>
<dbReference type="FunFam" id="3.30.160.60:FF:000688">
    <property type="entry name" value="zinc finger protein 197 isoform X1"/>
    <property type="match status" value="1"/>
</dbReference>
<evidence type="ECO:0000256" key="9">
    <source>
        <dbReference type="ARBA" id="ARBA00022833"/>
    </source>
</evidence>
<accession>A0A6G1Q757</accession>
<keyword evidence="9" id="KW-0862">Zinc</keyword>
<dbReference type="Gene3D" id="2.40.10.10">
    <property type="entry name" value="Trypsin-like serine proteases"/>
    <property type="match status" value="2"/>
</dbReference>
<evidence type="ECO:0000256" key="13">
    <source>
        <dbReference type="ARBA" id="ARBA00023163"/>
    </source>
</evidence>
<evidence type="ECO:0000256" key="4">
    <source>
        <dbReference type="ARBA" id="ARBA00022723"/>
    </source>
</evidence>
<keyword evidence="6" id="KW-0677">Repeat</keyword>
<dbReference type="PROSITE" id="PS00028">
    <property type="entry name" value="ZINC_FINGER_C2H2_1"/>
    <property type="match status" value="6"/>
</dbReference>
<evidence type="ECO:0000256" key="8">
    <source>
        <dbReference type="ARBA" id="ARBA00022801"/>
    </source>
</evidence>
<keyword evidence="11" id="KW-0238">DNA-binding</keyword>
<evidence type="ECO:0000256" key="16">
    <source>
        <dbReference type="SAM" id="MobiDB-lite"/>
    </source>
</evidence>
<keyword evidence="7 15" id="KW-0863">Zinc-finger</keyword>
<dbReference type="FunFam" id="2.40.10.10:FF:000024">
    <property type="entry name" value="Serine protease 53"/>
    <property type="match status" value="1"/>
</dbReference>
<evidence type="ECO:0000256" key="5">
    <source>
        <dbReference type="ARBA" id="ARBA00022729"/>
    </source>
</evidence>
<feature type="compositionally biased region" description="Polar residues" evidence="16">
    <location>
        <begin position="445"/>
        <end position="463"/>
    </location>
</feature>
<comment type="similarity">
    <text evidence="2">Belongs to the krueppel C2H2-type zinc-finger protein family.</text>
</comment>
<evidence type="ECO:0000256" key="10">
    <source>
        <dbReference type="ARBA" id="ARBA00023015"/>
    </source>
</evidence>
<keyword evidence="12" id="KW-1015">Disulfide bond</keyword>
<dbReference type="GO" id="GO:0000981">
    <property type="term" value="F:DNA-binding transcription factor activity, RNA polymerase II-specific"/>
    <property type="evidence" value="ECO:0007669"/>
    <property type="project" value="TreeGrafter"/>
</dbReference>
<feature type="region of interest" description="Disordered" evidence="16">
    <location>
        <begin position="445"/>
        <end position="468"/>
    </location>
</feature>
<dbReference type="EMBL" id="CM015724">
    <property type="protein sequence ID" value="KAF3698385.1"/>
    <property type="molecule type" value="Genomic_DNA"/>
</dbReference>
<dbReference type="FunFam" id="3.30.160.60:FF:002357">
    <property type="entry name" value="Zinc finger protein 782"/>
    <property type="match status" value="1"/>
</dbReference>
<dbReference type="GO" id="GO:0000977">
    <property type="term" value="F:RNA polymerase II transcription regulatory region sequence-specific DNA binding"/>
    <property type="evidence" value="ECO:0007669"/>
    <property type="project" value="TreeGrafter"/>
</dbReference>
<reference evidence="20" key="2">
    <citation type="submission" date="2019-02" db="EMBL/GenBank/DDBJ databases">
        <title>Opniocepnalus argus Var Kimnra genome.</title>
        <authorList>
            <person name="Zhou C."/>
            <person name="Xiao S."/>
        </authorList>
    </citation>
    <scope>NUCLEOTIDE SEQUENCE [LARGE SCALE GENOMIC DNA]</scope>
</reference>
<gene>
    <name evidence="19" type="ORF">EXN66_Car014066</name>
</gene>
<proteinExistence type="inferred from homology"/>
<feature type="domain" description="C2H2-type" evidence="17">
    <location>
        <begin position="666"/>
        <end position="693"/>
    </location>
</feature>
<dbReference type="FunFam" id="3.30.160.60:FF:002343">
    <property type="entry name" value="Zinc finger protein 33A"/>
    <property type="match status" value="2"/>
</dbReference>
<dbReference type="CDD" id="cd00190">
    <property type="entry name" value="Tryp_SPc"/>
    <property type="match status" value="1"/>
</dbReference>
<evidence type="ECO:0000259" key="17">
    <source>
        <dbReference type="PROSITE" id="PS50157"/>
    </source>
</evidence>
<keyword evidence="10" id="KW-0805">Transcription regulation</keyword>
<dbReference type="InterPro" id="IPR001254">
    <property type="entry name" value="Trypsin_dom"/>
</dbReference>
<evidence type="ECO:0000313" key="19">
    <source>
        <dbReference type="EMBL" id="KAF3698385.1"/>
    </source>
</evidence>
<evidence type="ECO:0000256" key="11">
    <source>
        <dbReference type="ARBA" id="ARBA00023125"/>
    </source>
</evidence>
<protein>
    <submittedName>
        <fullName evidence="19">Zinc finger protein 214 BWSCR2-associated zinc finger protein 1</fullName>
    </submittedName>
</protein>
<dbReference type="SMART" id="SM00020">
    <property type="entry name" value="Tryp_SPc"/>
    <property type="match status" value="1"/>
</dbReference>
<dbReference type="PANTHER" id="PTHR24409">
    <property type="entry name" value="ZINC FINGER PROTEIN 142"/>
    <property type="match status" value="1"/>
</dbReference>
<keyword evidence="20" id="KW-1185">Reference proteome</keyword>